<organism evidence="1 2">
    <name type="scientific">Cronartium quercuum f. sp. fusiforme G11</name>
    <dbReference type="NCBI Taxonomy" id="708437"/>
    <lineage>
        <taxon>Eukaryota</taxon>
        <taxon>Fungi</taxon>
        <taxon>Dikarya</taxon>
        <taxon>Basidiomycota</taxon>
        <taxon>Pucciniomycotina</taxon>
        <taxon>Pucciniomycetes</taxon>
        <taxon>Pucciniales</taxon>
        <taxon>Coleosporiaceae</taxon>
        <taxon>Cronartium</taxon>
    </lineage>
</organism>
<dbReference type="PANTHER" id="PTHR33324">
    <property type="entry name" value="EXPRESSED PROTEIN"/>
    <property type="match status" value="1"/>
</dbReference>
<dbReference type="AlphaFoldDB" id="A0A9P6N5N3"/>
<dbReference type="PANTHER" id="PTHR33324:SF2">
    <property type="entry name" value="MYB_SANT-LIKE DNA-BINDING DOMAIN-CONTAINING PROTEIN"/>
    <property type="match status" value="1"/>
</dbReference>
<proteinExistence type="predicted"/>
<reference evidence="1" key="1">
    <citation type="submission" date="2013-11" db="EMBL/GenBank/DDBJ databases">
        <title>Genome sequence of the fusiform rust pathogen reveals effectors for host alternation and coevolution with pine.</title>
        <authorList>
            <consortium name="DOE Joint Genome Institute"/>
            <person name="Smith K."/>
            <person name="Pendleton A."/>
            <person name="Kubisiak T."/>
            <person name="Anderson C."/>
            <person name="Salamov A."/>
            <person name="Aerts A."/>
            <person name="Riley R."/>
            <person name="Clum A."/>
            <person name="Lindquist E."/>
            <person name="Ence D."/>
            <person name="Campbell M."/>
            <person name="Kronenberg Z."/>
            <person name="Feau N."/>
            <person name="Dhillon B."/>
            <person name="Hamelin R."/>
            <person name="Burleigh J."/>
            <person name="Smith J."/>
            <person name="Yandell M."/>
            <person name="Nelson C."/>
            <person name="Grigoriev I."/>
            <person name="Davis J."/>
        </authorList>
    </citation>
    <scope>NUCLEOTIDE SEQUENCE</scope>
    <source>
        <strain evidence="1">G11</strain>
    </source>
</reference>
<comment type="caution">
    <text evidence="1">The sequence shown here is derived from an EMBL/GenBank/DDBJ whole genome shotgun (WGS) entry which is preliminary data.</text>
</comment>
<accession>A0A9P6N5N3</accession>
<sequence length="173" mass="19658">MAISMSSNSKALSSKKEVCKEIKWFFIKEGITWLDANSFQKKIKHLNSKWQSTDKWQNQTGVGVWQTVMECKAEANWNDDDPQWECVKDIALAPILKWCKYYFELELVFSPHHGNTRLAPTNSASKLVKDALASSAPSQFQDPLFDSLPTSLAQLDDSESLHDPDEHLLIPTT</sequence>
<keyword evidence="2" id="KW-1185">Reference proteome</keyword>
<dbReference type="Proteomes" id="UP000886653">
    <property type="component" value="Unassembled WGS sequence"/>
</dbReference>
<gene>
    <name evidence="1" type="ORF">CROQUDRAFT_101770</name>
</gene>
<evidence type="ECO:0000313" key="2">
    <source>
        <dbReference type="Proteomes" id="UP000886653"/>
    </source>
</evidence>
<protein>
    <submittedName>
        <fullName evidence="1">Uncharacterized protein</fullName>
    </submittedName>
</protein>
<dbReference type="EMBL" id="MU167640">
    <property type="protein sequence ID" value="KAG0139303.1"/>
    <property type="molecule type" value="Genomic_DNA"/>
</dbReference>
<evidence type="ECO:0000313" key="1">
    <source>
        <dbReference type="EMBL" id="KAG0139303.1"/>
    </source>
</evidence>
<name>A0A9P6N5N3_9BASI</name>
<dbReference type="OrthoDB" id="2513618at2759"/>